<dbReference type="PROSITE" id="PS50883">
    <property type="entry name" value="EAL"/>
    <property type="match status" value="1"/>
</dbReference>
<keyword evidence="1" id="KW-1133">Transmembrane helix</keyword>
<feature type="transmembrane region" description="Helical" evidence="1">
    <location>
        <begin position="235"/>
        <end position="255"/>
    </location>
</feature>
<evidence type="ECO:0000313" key="6">
    <source>
        <dbReference type="Proteomes" id="UP001595798"/>
    </source>
</evidence>
<feature type="transmembrane region" description="Helical" evidence="1">
    <location>
        <begin position="295"/>
        <end position="317"/>
    </location>
</feature>
<feature type="transmembrane region" description="Helical" evidence="1">
    <location>
        <begin position="267"/>
        <end position="289"/>
    </location>
</feature>
<dbReference type="InterPro" id="IPR001633">
    <property type="entry name" value="EAL_dom"/>
</dbReference>
<dbReference type="SUPFAM" id="SSF141868">
    <property type="entry name" value="EAL domain-like"/>
    <property type="match status" value="1"/>
</dbReference>
<dbReference type="Gene3D" id="3.20.20.450">
    <property type="entry name" value="EAL domain"/>
    <property type="match status" value="1"/>
</dbReference>
<keyword evidence="1" id="KW-0812">Transmembrane</keyword>
<keyword evidence="2" id="KW-0732">Signal</keyword>
<evidence type="ECO:0000259" key="3">
    <source>
        <dbReference type="PROSITE" id="PS50883"/>
    </source>
</evidence>
<dbReference type="Pfam" id="PF07695">
    <property type="entry name" value="7TMR-DISM_7TM"/>
    <property type="match status" value="1"/>
</dbReference>
<keyword evidence="6" id="KW-1185">Reference proteome</keyword>
<feature type="transmembrane region" description="Helical" evidence="1">
    <location>
        <begin position="203"/>
        <end position="223"/>
    </location>
</feature>
<dbReference type="InterPro" id="IPR011622">
    <property type="entry name" value="7TMR_DISM_rcpt_extracell_dom2"/>
</dbReference>
<dbReference type="InterPro" id="IPR000160">
    <property type="entry name" value="GGDEF_dom"/>
</dbReference>
<reference evidence="6" key="1">
    <citation type="journal article" date="2019" name="Int. J. Syst. Evol. Microbiol.">
        <title>The Global Catalogue of Microorganisms (GCM) 10K type strain sequencing project: providing services to taxonomists for standard genome sequencing and annotation.</title>
        <authorList>
            <consortium name="The Broad Institute Genomics Platform"/>
            <consortium name="The Broad Institute Genome Sequencing Center for Infectious Disease"/>
            <person name="Wu L."/>
            <person name="Ma J."/>
        </authorList>
    </citation>
    <scope>NUCLEOTIDE SEQUENCE [LARGE SCALE GENOMIC DNA]</scope>
    <source>
        <strain evidence="6">CECT 7297</strain>
    </source>
</reference>
<dbReference type="Gene3D" id="3.30.70.270">
    <property type="match status" value="1"/>
</dbReference>
<dbReference type="PANTHER" id="PTHR33121:SF79">
    <property type="entry name" value="CYCLIC DI-GMP PHOSPHODIESTERASE PDED-RELATED"/>
    <property type="match status" value="1"/>
</dbReference>
<proteinExistence type="predicted"/>
<feature type="domain" description="EAL" evidence="3">
    <location>
        <begin position="589"/>
        <end position="841"/>
    </location>
</feature>
<dbReference type="InterPro" id="IPR035919">
    <property type="entry name" value="EAL_sf"/>
</dbReference>
<dbReference type="Pfam" id="PF00990">
    <property type="entry name" value="GGDEF"/>
    <property type="match status" value="1"/>
</dbReference>
<dbReference type="PANTHER" id="PTHR33121">
    <property type="entry name" value="CYCLIC DI-GMP PHOSPHODIESTERASE PDEF"/>
    <property type="match status" value="1"/>
</dbReference>
<dbReference type="Gene3D" id="2.60.40.2380">
    <property type="match status" value="1"/>
</dbReference>
<evidence type="ECO:0000259" key="4">
    <source>
        <dbReference type="PROSITE" id="PS50887"/>
    </source>
</evidence>
<feature type="transmembrane region" description="Helical" evidence="1">
    <location>
        <begin position="329"/>
        <end position="349"/>
    </location>
</feature>
<evidence type="ECO:0000313" key="5">
    <source>
        <dbReference type="EMBL" id="MFC4259930.1"/>
    </source>
</evidence>
<dbReference type="RefSeq" id="WP_379887947.1">
    <property type="nucleotide sequence ID" value="NZ_JBHSDI010000016.1"/>
</dbReference>
<dbReference type="SMART" id="SM00267">
    <property type="entry name" value="GGDEF"/>
    <property type="match status" value="1"/>
</dbReference>
<dbReference type="InterPro" id="IPR043128">
    <property type="entry name" value="Rev_trsase/Diguanyl_cyclase"/>
</dbReference>
<feature type="transmembrane region" description="Helical" evidence="1">
    <location>
        <begin position="178"/>
        <end position="196"/>
    </location>
</feature>
<organism evidence="5 6">
    <name type="scientific">Marinobacter lacisalsi</name>
    <dbReference type="NCBI Taxonomy" id="475979"/>
    <lineage>
        <taxon>Bacteria</taxon>
        <taxon>Pseudomonadati</taxon>
        <taxon>Pseudomonadota</taxon>
        <taxon>Gammaproteobacteria</taxon>
        <taxon>Pseudomonadales</taxon>
        <taxon>Marinobacteraceae</taxon>
        <taxon>Marinobacter</taxon>
    </lineage>
</organism>
<dbReference type="CDD" id="cd01948">
    <property type="entry name" value="EAL"/>
    <property type="match status" value="1"/>
</dbReference>
<keyword evidence="1" id="KW-0472">Membrane</keyword>
<dbReference type="Pfam" id="PF07696">
    <property type="entry name" value="7TMR-DISMED2"/>
    <property type="match status" value="1"/>
</dbReference>
<dbReference type="InterPro" id="IPR050706">
    <property type="entry name" value="Cyclic-di-GMP_PDE-like"/>
</dbReference>
<accession>A0ABV8QJW5</accession>
<dbReference type="SUPFAM" id="SSF55073">
    <property type="entry name" value="Nucleotide cyclase"/>
    <property type="match status" value="1"/>
</dbReference>
<dbReference type="InterPro" id="IPR029787">
    <property type="entry name" value="Nucleotide_cyclase"/>
</dbReference>
<dbReference type="Proteomes" id="UP001595798">
    <property type="component" value="Unassembled WGS sequence"/>
</dbReference>
<name>A0ABV8QJW5_9GAMM</name>
<sequence>MLRTAVLTLLLTILSLAAPAVLADTSGKESLGQIDYLRMPGESGFTPEQALAREDWQPLPGQTPNFGYEEDVFWYHMPVPEGDTRLILLIPYPHLDNIRFWPLTNGRPGSMIQTGDQYPFAQRPLPHSNFLLPVERKAGAEHGILLRIQTRGAHHVPMELWEPRALFVQLSTEDQFHALYYGILITIILFTLMVFAGLREKIYLYYLFTTASFLFLLASLRGITYPVLWPESPTLQNYSILIAIPLAALSILLFSRTLLGLNRLRGWIRHSIQAATYLNLFALVGVAIFDYNLSIWLSVSIALPTGIVLALVGPALWMRGHPQAGIYTLSWGALTIGSLLTSANMYGLLPNSFITTYGVQLGSTVQALVLTAALANRLYRERASRSRSREAELAALSAQRRAEQRSLDQAMREPLTKLPNRTCFEMHASEILNLTPGKSWAVCVLRLNNLAAITKTLGHRNSDRLLELVALRLHQIAVELPGVKTVGPRDDDNLAVLEPATFAYLMDAGTASGNPRRMAQSMEQLREPIDYLGMQLPLDSCIGVAMFPDHGQDLNTLVRQAYVAQESAIATEKGLAYYDPARDPYSPERLTLVSELRHALHNNELALWYQPKRCLKSNEIVGVEALIRWPGRQPAVHADQLIALAEQSGLIRPLTRWVMEQALAARNVLLEAGLDLTVSINISPNNLRERDFPLFVQRLMTSHHRHRGRLILEVTETSMMQDPANSMRTLRSLDYAGIPLAIDDFGSGYSSLSYIKQLPACEVKIDRSLITDLLTHTDDRIIVKTTIDMCHNLGYQVVAEGVEDEETIELLREMDCDMIQGYVLAKPQPLADLIGQLRAQDSQPPVPLNLR</sequence>
<dbReference type="InterPro" id="IPR011623">
    <property type="entry name" value="7TMR_DISM_rcpt_extracell_dom1"/>
</dbReference>
<dbReference type="PROSITE" id="PS50887">
    <property type="entry name" value="GGDEF"/>
    <property type="match status" value="1"/>
</dbReference>
<dbReference type="Pfam" id="PF00563">
    <property type="entry name" value="EAL"/>
    <property type="match status" value="1"/>
</dbReference>
<dbReference type="EMBL" id="JBHSDI010000016">
    <property type="protein sequence ID" value="MFC4259930.1"/>
    <property type="molecule type" value="Genomic_DNA"/>
</dbReference>
<feature type="chain" id="PRO_5047303387" evidence="2">
    <location>
        <begin position="24"/>
        <end position="851"/>
    </location>
</feature>
<protein>
    <submittedName>
        <fullName evidence="5">EAL domain-containing protein</fullName>
    </submittedName>
</protein>
<gene>
    <name evidence="5" type="ORF">ACFOZ5_12895</name>
</gene>
<comment type="caution">
    <text evidence="5">The sequence shown here is derived from an EMBL/GenBank/DDBJ whole genome shotgun (WGS) entry which is preliminary data.</text>
</comment>
<feature type="signal peptide" evidence="2">
    <location>
        <begin position="1"/>
        <end position="23"/>
    </location>
</feature>
<dbReference type="SMART" id="SM00052">
    <property type="entry name" value="EAL"/>
    <property type="match status" value="1"/>
</dbReference>
<evidence type="ECO:0000256" key="1">
    <source>
        <dbReference type="SAM" id="Phobius"/>
    </source>
</evidence>
<evidence type="ECO:0000256" key="2">
    <source>
        <dbReference type="SAM" id="SignalP"/>
    </source>
</evidence>
<feature type="domain" description="GGDEF" evidence="4">
    <location>
        <begin position="438"/>
        <end position="580"/>
    </location>
</feature>